<dbReference type="SUPFAM" id="SSF46689">
    <property type="entry name" value="Homeodomain-like"/>
    <property type="match status" value="1"/>
</dbReference>
<keyword evidence="1" id="KW-0805">Transcription regulation</keyword>
<evidence type="ECO:0000256" key="1">
    <source>
        <dbReference type="ARBA" id="ARBA00023015"/>
    </source>
</evidence>
<sequence>MENNKLVFESKYKKLGCNTFNDQDLELINNNFYRPFIKVLLVPAHYIISVDFKIYDLDKPAVFFVNSNQFLTIVKATNTPAHLIFYNRDFYCVQIHDSEVACDGLLFNNLFEIPKVAFDESETVIVQQLFSQIKEEIELKDSSSEELIRVYLKQVILKATREWKKQNLENHQIMLQTSEHDFFRNFSRLVEIHFREKHAVADYADLMNLAPKTLSHKFKKLNLENPNEIIKNRIILETKRLLYYTDLSIKEIAYQLGYEDPGYFNRMFAQKLGNTPANFRKEFKKQ</sequence>
<feature type="domain" description="HTH araC/xylS-type" evidence="4">
    <location>
        <begin position="184"/>
        <end position="282"/>
    </location>
</feature>
<evidence type="ECO:0000313" key="6">
    <source>
        <dbReference type="Proteomes" id="UP000251561"/>
    </source>
</evidence>
<keyword evidence="2" id="KW-0238">DNA-binding</keyword>
<reference evidence="5 6" key="1">
    <citation type="submission" date="2018-06" db="EMBL/GenBank/DDBJ databases">
        <title>Genome sequencing of Flavobacterium.</title>
        <authorList>
            <person name="Baek M.-G."/>
            <person name="Yi H."/>
        </authorList>
    </citation>
    <scope>NUCLEOTIDE SEQUENCE [LARGE SCALE GENOMIC DNA]</scope>
    <source>
        <strain evidence="5 6">HYN0086</strain>
    </source>
</reference>
<dbReference type="SMART" id="SM00342">
    <property type="entry name" value="HTH_ARAC"/>
    <property type="match status" value="1"/>
</dbReference>
<dbReference type="PRINTS" id="PR00032">
    <property type="entry name" value="HTHARAC"/>
</dbReference>
<dbReference type="AlphaFoldDB" id="A0A344LWS8"/>
<dbReference type="InterPro" id="IPR009057">
    <property type="entry name" value="Homeodomain-like_sf"/>
</dbReference>
<evidence type="ECO:0000259" key="4">
    <source>
        <dbReference type="PROSITE" id="PS01124"/>
    </source>
</evidence>
<gene>
    <name evidence="5" type="ORF">HYN86_17940</name>
</gene>
<dbReference type="KEGG" id="ffl:HYN86_17940"/>
<dbReference type="Proteomes" id="UP000251561">
    <property type="component" value="Chromosome"/>
</dbReference>
<keyword evidence="6" id="KW-1185">Reference proteome</keyword>
<protein>
    <submittedName>
        <fullName evidence="5">AraC family transcriptional regulator</fullName>
    </submittedName>
</protein>
<dbReference type="InterPro" id="IPR018060">
    <property type="entry name" value="HTH_AraC"/>
</dbReference>
<dbReference type="GO" id="GO:0043565">
    <property type="term" value="F:sequence-specific DNA binding"/>
    <property type="evidence" value="ECO:0007669"/>
    <property type="project" value="InterPro"/>
</dbReference>
<dbReference type="OrthoDB" id="2666928at2"/>
<proteinExistence type="predicted"/>
<evidence type="ECO:0000256" key="3">
    <source>
        <dbReference type="ARBA" id="ARBA00023163"/>
    </source>
</evidence>
<dbReference type="GO" id="GO:0003700">
    <property type="term" value="F:DNA-binding transcription factor activity"/>
    <property type="evidence" value="ECO:0007669"/>
    <property type="project" value="InterPro"/>
</dbReference>
<name>A0A344LWS8_9FLAO</name>
<dbReference type="PANTHER" id="PTHR43280:SF32">
    <property type="entry name" value="TRANSCRIPTIONAL REGULATORY PROTEIN"/>
    <property type="match status" value="1"/>
</dbReference>
<dbReference type="RefSeq" id="WP_113679290.1">
    <property type="nucleotide sequence ID" value="NZ_CP030261.1"/>
</dbReference>
<dbReference type="Gene3D" id="1.10.10.60">
    <property type="entry name" value="Homeodomain-like"/>
    <property type="match status" value="1"/>
</dbReference>
<dbReference type="InterPro" id="IPR020449">
    <property type="entry name" value="Tscrpt_reg_AraC-type_HTH"/>
</dbReference>
<keyword evidence="3" id="KW-0804">Transcription</keyword>
<dbReference type="EMBL" id="CP030261">
    <property type="protein sequence ID" value="AXB58370.1"/>
    <property type="molecule type" value="Genomic_DNA"/>
</dbReference>
<accession>A0A344LWS8</accession>
<organism evidence="5 6">
    <name type="scientific">Flavobacterium fluviale</name>
    <dbReference type="NCBI Taxonomy" id="2249356"/>
    <lineage>
        <taxon>Bacteria</taxon>
        <taxon>Pseudomonadati</taxon>
        <taxon>Bacteroidota</taxon>
        <taxon>Flavobacteriia</taxon>
        <taxon>Flavobacteriales</taxon>
        <taxon>Flavobacteriaceae</taxon>
        <taxon>Flavobacterium</taxon>
    </lineage>
</organism>
<dbReference type="PANTHER" id="PTHR43280">
    <property type="entry name" value="ARAC-FAMILY TRANSCRIPTIONAL REGULATOR"/>
    <property type="match status" value="1"/>
</dbReference>
<dbReference type="PROSITE" id="PS01124">
    <property type="entry name" value="HTH_ARAC_FAMILY_2"/>
    <property type="match status" value="1"/>
</dbReference>
<evidence type="ECO:0000313" key="5">
    <source>
        <dbReference type="EMBL" id="AXB58370.1"/>
    </source>
</evidence>
<dbReference type="Pfam" id="PF12833">
    <property type="entry name" value="HTH_18"/>
    <property type="match status" value="1"/>
</dbReference>
<evidence type="ECO:0000256" key="2">
    <source>
        <dbReference type="ARBA" id="ARBA00023125"/>
    </source>
</evidence>